<gene>
    <name evidence="2" type="ORF">METZ01_LOCUS408485</name>
</gene>
<sequence length="211" mass="24217">MSNLGKKTLFKILGFFCLVLILPFPTGFYYLFRVVVFVGAIYAASEIRNLKSSNEETIYLLTIAIAFIYNPILMVFLYQKAIWIVTNILSGIVFFKVASLFQTEKKQVGYRNKKPIFSEQILEGQKISKRVKTRSKNINDYHYELKMNTNFSINLNYMEGEVVRLNRLHGIFAGEVLSWDTVLYVLRLKKVDIRLLKGDILVGEGSGSESS</sequence>
<feature type="transmembrane region" description="Helical" evidence="1">
    <location>
        <begin position="82"/>
        <end position="101"/>
    </location>
</feature>
<feature type="non-terminal residue" evidence="2">
    <location>
        <position position="211"/>
    </location>
</feature>
<reference evidence="2" key="1">
    <citation type="submission" date="2018-05" db="EMBL/GenBank/DDBJ databases">
        <authorList>
            <person name="Lanie J.A."/>
            <person name="Ng W.-L."/>
            <person name="Kazmierczak K.M."/>
            <person name="Andrzejewski T.M."/>
            <person name="Davidsen T.M."/>
            <person name="Wayne K.J."/>
            <person name="Tettelin H."/>
            <person name="Glass J.I."/>
            <person name="Rusch D."/>
            <person name="Podicherti R."/>
            <person name="Tsui H.-C.T."/>
            <person name="Winkler M.E."/>
        </authorList>
    </citation>
    <scope>NUCLEOTIDE SEQUENCE</scope>
</reference>
<organism evidence="2">
    <name type="scientific">marine metagenome</name>
    <dbReference type="NCBI Taxonomy" id="408172"/>
    <lineage>
        <taxon>unclassified sequences</taxon>
        <taxon>metagenomes</taxon>
        <taxon>ecological metagenomes</taxon>
    </lineage>
</organism>
<dbReference type="InterPro" id="IPR046548">
    <property type="entry name" value="DUF6804"/>
</dbReference>
<dbReference type="AlphaFoldDB" id="A0A382WBW3"/>
<keyword evidence="1" id="KW-1133">Transmembrane helix</keyword>
<keyword evidence="1" id="KW-0472">Membrane</keyword>
<keyword evidence="1" id="KW-0812">Transmembrane</keyword>
<feature type="transmembrane region" description="Helical" evidence="1">
    <location>
        <begin position="57"/>
        <end position="76"/>
    </location>
</feature>
<feature type="transmembrane region" description="Helical" evidence="1">
    <location>
        <begin position="12"/>
        <end position="45"/>
    </location>
</feature>
<name>A0A382WBW3_9ZZZZ</name>
<evidence type="ECO:0000313" key="2">
    <source>
        <dbReference type="EMBL" id="SVD55631.1"/>
    </source>
</evidence>
<dbReference type="EMBL" id="UINC01158214">
    <property type="protein sequence ID" value="SVD55631.1"/>
    <property type="molecule type" value="Genomic_DNA"/>
</dbReference>
<evidence type="ECO:0000256" key="1">
    <source>
        <dbReference type="SAM" id="Phobius"/>
    </source>
</evidence>
<accession>A0A382WBW3</accession>
<proteinExistence type="predicted"/>
<dbReference type="Pfam" id="PF20619">
    <property type="entry name" value="DUF6804"/>
    <property type="match status" value="1"/>
</dbReference>
<protein>
    <submittedName>
        <fullName evidence="2">Uncharacterized protein</fullName>
    </submittedName>
</protein>